<evidence type="ECO:0000313" key="1">
    <source>
        <dbReference type="EMBL" id="EQA44404.1"/>
    </source>
</evidence>
<dbReference type="STRING" id="1049789.LEP1GSC050_2728"/>
<protein>
    <submittedName>
        <fullName evidence="1">Uncharacterized protein</fullName>
    </submittedName>
</protein>
<accession>T0GC50</accession>
<dbReference type="Proteomes" id="UP000015454">
    <property type="component" value="Unassembled WGS sequence"/>
</dbReference>
<gene>
    <name evidence="1" type="ORF">LEP1GSC050_2728</name>
</gene>
<evidence type="ECO:0000313" key="2">
    <source>
        <dbReference type="Proteomes" id="UP000015454"/>
    </source>
</evidence>
<organism evidence="1 2">
    <name type="scientific">Leptospira broomii serovar Hurstbridge str. 5399</name>
    <dbReference type="NCBI Taxonomy" id="1049789"/>
    <lineage>
        <taxon>Bacteria</taxon>
        <taxon>Pseudomonadati</taxon>
        <taxon>Spirochaetota</taxon>
        <taxon>Spirochaetia</taxon>
        <taxon>Leptospirales</taxon>
        <taxon>Leptospiraceae</taxon>
        <taxon>Leptospira</taxon>
    </lineage>
</organism>
<dbReference type="AlphaFoldDB" id="T0GC50"/>
<proteinExistence type="predicted"/>
<keyword evidence="2" id="KW-1185">Reference proteome</keyword>
<dbReference type="EMBL" id="AHMO02000008">
    <property type="protein sequence ID" value="EQA44404.1"/>
    <property type="molecule type" value="Genomic_DNA"/>
</dbReference>
<comment type="caution">
    <text evidence="1">The sequence shown here is derived from an EMBL/GenBank/DDBJ whole genome shotgun (WGS) entry which is preliminary data.</text>
</comment>
<reference evidence="1" key="1">
    <citation type="submission" date="2013-05" db="EMBL/GenBank/DDBJ databases">
        <authorList>
            <person name="Harkins D.M."/>
            <person name="Durkin A.S."/>
            <person name="Brinkac L.M."/>
            <person name="Haft D.H."/>
            <person name="Selengut J.D."/>
            <person name="Sanka R."/>
            <person name="DePew J."/>
            <person name="Purushe J."/>
            <person name="Hartskeerl R.A."/>
            <person name="Ahmed A."/>
            <person name="van der Linden H."/>
            <person name="Goris M.G.A."/>
            <person name="Vinetz J.M."/>
            <person name="Sutton G.G."/>
            <person name="Nierman W.C."/>
            <person name="Fouts D.E."/>
        </authorList>
    </citation>
    <scope>NUCLEOTIDE SEQUENCE [LARGE SCALE GENOMIC DNA]</scope>
    <source>
        <strain evidence="1">5399</strain>
    </source>
</reference>
<name>T0GC50_9LEPT</name>
<sequence length="52" mass="6037">MLDTFRNADKNSEKRCRFDRILTLLPGRFKFKVSGADIFPVLFHGNDLNGKH</sequence>